<proteinExistence type="predicted"/>
<dbReference type="Gene3D" id="3.90.1720.10">
    <property type="entry name" value="endopeptidase domain like (from Nostoc punctiforme)"/>
    <property type="match status" value="1"/>
</dbReference>
<dbReference type="InterPro" id="IPR051705">
    <property type="entry name" value="Gsp_Synthetase/Amidase"/>
</dbReference>
<dbReference type="InterPro" id="IPR038765">
    <property type="entry name" value="Papain-like_cys_pep_sf"/>
</dbReference>
<feature type="domain" description="Peptidase C51" evidence="2">
    <location>
        <begin position="36"/>
        <end position="177"/>
    </location>
</feature>
<dbReference type="SUPFAM" id="SSF54001">
    <property type="entry name" value="Cysteine proteinases"/>
    <property type="match status" value="1"/>
</dbReference>
<name>A0A1R2AZD4_9CILI</name>
<dbReference type="OrthoDB" id="299748at2759"/>
<organism evidence="3 4">
    <name type="scientific">Stentor coeruleus</name>
    <dbReference type="NCBI Taxonomy" id="5963"/>
    <lineage>
        <taxon>Eukaryota</taxon>
        <taxon>Sar</taxon>
        <taxon>Alveolata</taxon>
        <taxon>Ciliophora</taxon>
        <taxon>Postciliodesmatophora</taxon>
        <taxon>Heterotrichea</taxon>
        <taxon>Heterotrichida</taxon>
        <taxon>Stentoridae</taxon>
        <taxon>Stentor</taxon>
    </lineage>
</organism>
<keyword evidence="4" id="KW-1185">Reference proteome</keyword>
<dbReference type="InterPro" id="IPR007921">
    <property type="entry name" value="CHAP_dom"/>
</dbReference>
<dbReference type="Proteomes" id="UP000187209">
    <property type="component" value="Unassembled WGS sequence"/>
</dbReference>
<feature type="signal peptide" evidence="1">
    <location>
        <begin position="1"/>
        <end position="15"/>
    </location>
</feature>
<evidence type="ECO:0000313" key="3">
    <source>
        <dbReference type="EMBL" id="OMJ69881.1"/>
    </source>
</evidence>
<evidence type="ECO:0000259" key="2">
    <source>
        <dbReference type="PROSITE" id="PS50911"/>
    </source>
</evidence>
<dbReference type="GO" id="GO:0016874">
    <property type="term" value="F:ligase activity"/>
    <property type="evidence" value="ECO:0007669"/>
    <property type="project" value="TreeGrafter"/>
</dbReference>
<sequence>MLFLFFNLLSTHILSEELNTPFGTLIGSNNGVPAYSNGDCDFISDEHYYIGDVLSGLKWQCVEYARRWIVLTQDLTFHKVQCASDIWHFNTLLSVSDDNKNVPLYRIPNDSPCPPSPGDLLIYKRGNDAPYGHIAIISQVYSDLIEISEQNWDNCYWPGNYSRTMPLTKMHDHYFLIDDEYPIIGWMSYKTPENLKCIDTYCLTCSSRDTSRNAICIYQ</sequence>
<gene>
    <name evidence="3" type="ORF">SteCoe_32270</name>
</gene>
<dbReference type="AlphaFoldDB" id="A0A1R2AZD4"/>
<dbReference type="PANTHER" id="PTHR30094">
    <property type="entry name" value="BIFUNCTIONAL GLUTATHIONYLSPERMIDINE SYNTHETASE/AMIDASE-RELATED"/>
    <property type="match status" value="1"/>
</dbReference>
<reference evidence="3 4" key="1">
    <citation type="submission" date="2016-11" db="EMBL/GenBank/DDBJ databases">
        <title>The macronuclear genome of Stentor coeruleus: a giant cell with tiny introns.</title>
        <authorList>
            <person name="Slabodnick M."/>
            <person name="Ruby J.G."/>
            <person name="Reiff S.B."/>
            <person name="Swart E.C."/>
            <person name="Gosai S."/>
            <person name="Prabakaran S."/>
            <person name="Witkowska E."/>
            <person name="Larue G.E."/>
            <person name="Fisher S."/>
            <person name="Freeman R.M."/>
            <person name="Gunawardena J."/>
            <person name="Chu W."/>
            <person name="Stover N.A."/>
            <person name="Gregory B.D."/>
            <person name="Nowacki M."/>
            <person name="Derisi J."/>
            <person name="Roy S.W."/>
            <person name="Marshall W.F."/>
            <person name="Sood P."/>
        </authorList>
    </citation>
    <scope>NUCLEOTIDE SEQUENCE [LARGE SCALE GENOMIC DNA]</scope>
    <source>
        <strain evidence="3">WM001</strain>
    </source>
</reference>
<evidence type="ECO:0000256" key="1">
    <source>
        <dbReference type="SAM" id="SignalP"/>
    </source>
</evidence>
<accession>A0A1R2AZD4</accession>
<dbReference type="EMBL" id="MPUH01001147">
    <property type="protein sequence ID" value="OMJ69881.1"/>
    <property type="molecule type" value="Genomic_DNA"/>
</dbReference>
<comment type="caution">
    <text evidence="3">The sequence shown here is derived from an EMBL/GenBank/DDBJ whole genome shotgun (WGS) entry which is preliminary data.</text>
</comment>
<keyword evidence="1" id="KW-0732">Signal</keyword>
<evidence type="ECO:0000313" key="4">
    <source>
        <dbReference type="Proteomes" id="UP000187209"/>
    </source>
</evidence>
<protein>
    <recommendedName>
        <fullName evidence="2">Peptidase C51 domain-containing protein</fullName>
    </recommendedName>
</protein>
<dbReference type="Pfam" id="PF05257">
    <property type="entry name" value="CHAP"/>
    <property type="match status" value="1"/>
</dbReference>
<dbReference type="PROSITE" id="PS50911">
    <property type="entry name" value="CHAP"/>
    <property type="match status" value="1"/>
</dbReference>
<feature type="chain" id="PRO_5012051355" description="Peptidase C51 domain-containing protein" evidence="1">
    <location>
        <begin position="16"/>
        <end position="219"/>
    </location>
</feature>
<dbReference type="PANTHER" id="PTHR30094:SF0">
    <property type="entry name" value="BIFUNCTIONAL GLUTATHIONYLSPERMIDINE SYNTHETASE_AMIDASE-RELATED"/>
    <property type="match status" value="1"/>
</dbReference>